<accession>A0A4Y7T6Q8</accession>
<organism evidence="1 2">
    <name type="scientific">Coprinellus micaceus</name>
    <name type="common">Glistening ink-cap mushroom</name>
    <name type="synonym">Coprinus micaceus</name>
    <dbReference type="NCBI Taxonomy" id="71717"/>
    <lineage>
        <taxon>Eukaryota</taxon>
        <taxon>Fungi</taxon>
        <taxon>Dikarya</taxon>
        <taxon>Basidiomycota</taxon>
        <taxon>Agaricomycotina</taxon>
        <taxon>Agaricomycetes</taxon>
        <taxon>Agaricomycetidae</taxon>
        <taxon>Agaricales</taxon>
        <taxon>Agaricineae</taxon>
        <taxon>Psathyrellaceae</taxon>
        <taxon>Coprinellus</taxon>
    </lineage>
</organism>
<evidence type="ECO:0000313" key="2">
    <source>
        <dbReference type="Proteomes" id="UP000298030"/>
    </source>
</evidence>
<name>A0A4Y7T6Q8_COPMI</name>
<reference evidence="1 2" key="1">
    <citation type="journal article" date="2019" name="Nat. Ecol. Evol.">
        <title>Megaphylogeny resolves global patterns of mushroom evolution.</title>
        <authorList>
            <person name="Varga T."/>
            <person name="Krizsan K."/>
            <person name="Foldi C."/>
            <person name="Dima B."/>
            <person name="Sanchez-Garcia M."/>
            <person name="Sanchez-Ramirez S."/>
            <person name="Szollosi G.J."/>
            <person name="Szarkandi J.G."/>
            <person name="Papp V."/>
            <person name="Albert L."/>
            <person name="Andreopoulos W."/>
            <person name="Angelini C."/>
            <person name="Antonin V."/>
            <person name="Barry K.W."/>
            <person name="Bougher N.L."/>
            <person name="Buchanan P."/>
            <person name="Buyck B."/>
            <person name="Bense V."/>
            <person name="Catcheside P."/>
            <person name="Chovatia M."/>
            <person name="Cooper J."/>
            <person name="Damon W."/>
            <person name="Desjardin D."/>
            <person name="Finy P."/>
            <person name="Geml J."/>
            <person name="Haridas S."/>
            <person name="Hughes K."/>
            <person name="Justo A."/>
            <person name="Karasinski D."/>
            <person name="Kautmanova I."/>
            <person name="Kiss B."/>
            <person name="Kocsube S."/>
            <person name="Kotiranta H."/>
            <person name="LaButti K.M."/>
            <person name="Lechner B.E."/>
            <person name="Liimatainen K."/>
            <person name="Lipzen A."/>
            <person name="Lukacs Z."/>
            <person name="Mihaltcheva S."/>
            <person name="Morgado L.N."/>
            <person name="Niskanen T."/>
            <person name="Noordeloos M.E."/>
            <person name="Ohm R.A."/>
            <person name="Ortiz-Santana B."/>
            <person name="Ovrebo C."/>
            <person name="Racz N."/>
            <person name="Riley R."/>
            <person name="Savchenko A."/>
            <person name="Shiryaev A."/>
            <person name="Soop K."/>
            <person name="Spirin V."/>
            <person name="Szebenyi C."/>
            <person name="Tomsovsky M."/>
            <person name="Tulloss R.E."/>
            <person name="Uehling J."/>
            <person name="Grigoriev I.V."/>
            <person name="Vagvolgyi C."/>
            <person name="Papp T."/>
            <person name="Martin F.M."/>
            <person name="Miettinen O."/>
            <person name="Hibbett D.S."/>
            <person name="Nagy L.G."/>
        </authorList>
    </citation>
    <scope>NUCLEOTIDE SEQUENCE [LARGE SCALE GENOMIC DNA]</scope>
    <source>
        <strain evidence="1 2">FP101781</strain>
    </source>
</reference>
<proteinExistence type="predicted"/>
<sequence length="87" mass="10072">MRQNAESIVVDFKTDASPWGTTRRLVLIDTDFYRPLGEYMRMHPMDVGKLSGHPGFPGRYEQEKLEGAENTRWSYDPYAGEWGDEKS</sequence>
<evidence type="ECO:0000313" key="1">
    <source>
        <dbReference type="EMBL" id="TEB29857.1"/>
    </source>
</evidence>
<dbReference type="EMBL" id="QPFP01000025">
    <property type="protein sequence ID" value="TEB29857.1"/>
    <property type="molecule type" value="Genomic_DNA"/>
</dbReference>
<protein>
    <submittedName>
        <fullName evidence="1">Uncharacterized protein</fullName>
    </submittedName>
</protein>
<keyword evidence="2" id="KW-1185">Reference proteome</keyword>
<dbReference type="AlphaFoldDB" id="A0A4Y7T6Q8"/>
<dbReference type="Proteomes" id="UP000298030">
    <property type="component" value="Unassembled WGS sequence"/>
</dbReference>
<comment type="caution">
    <text evidence="1">The sequence shown here is derived from an EMBL/GenBank/DDBJ whole genome shotgun (WGS) entry which is preliminary data.</text>
</comment>
<gene>
    <name evidence="1" type="ORF">FA13DRAFT_598557</name>
</gene>